<keyword evidence="1" id="KW-1133">Transmembrane helix</keyword>
<dbReference type="HOGENOM" id="CLU_2874055_0_0_1"/>
<proteinExistence type="predicted"/>
<dbReference type="GeneID" id="18817718"/>
<organism>
    <name type="scientific">Serpula lacrymans var. lacrymans (strain S7.9)</name>
    <name type="common">Dry rot fungus</name>
    <dbReference type="NCBI Taxonomy" id="578457"/>
    <lineage>
        <taxon>Eukaryota</taxon>
        <taxon>Fungi</taxon>
        <taxon>Dikarya</taxon>
        <taxon>Basidiomycota</taxon>
        <taxon>Agaricomycotina</taxon>
        <taxon>Agaricomycetes</taxon>
        <taxon>Agaricomycetidae</taxon>
        <taxon>Boletales</taxon>
        <taxon>Coniophorineae</taxon>
        <taxon>Serpulaceae</taxon>
        <taxon>Serpula</taxon>
    </lineage>
</organism>
<dbReference type="AlphaFoldDB" id="F8NIR9"/>
<dbReference type="Proteomes" id="UP000008064">
    <property type="component" value="Unassembled WGS sequence"/>
</dbReference>
<dbReference type="RefSeq" id="XP_007314226.1">
    <property type="nucleotide sequence ID" value="XM_007314164.1"/>
</dbReference>
<protein>
    <submittedName>
        <fullName evidence="2">Uncharacterized protein</fullName>
    </submittedName>
</protein>
<keyword evidence="1" id="KW-0812">Transmembrane</keyword>
<reference evidence="2" key="1">
    <citation type="submission" date="2011-04" db="EMBL/GenBank/DDBJ databases">
        <title>Evolution of plant cell wall degrading machinery underlies the functional diversity of forest fungi.</title>
        <authorList>
            <consortium name="US DOE Joint Genome Institute (JGI-PGF)"/>
            <person name="Eastwood D.C."/>
            <person name="Floudas D."/>
            <person name="Binder M."/>
            <person name="Majcherczyk A."/>
            <person name="Schneider P."/>
            <person name="Aerts A."/>
            <person name="Asiegbu F.O."/>
            <person name="Baker S.E."/>
            <person name="Barry K."/>
            <person name="Bendiksby M."/>
            <person name="Blumentritt M."/>
            <person name="Coutinho P.M."/>
            <person name="Cullen D."/>
            <person name="Cullen D."/>
            <person name="Gathman A."/>
            <person name="Goodell B."/>
            <person name="Henrissat B."/>
            <person name="Ihrmark K."/>
            <person name="Kauserud H."/>
            <person name="Kohler A."/>
            <person name="LaButti K."/>
            <person name="Lapidus A."/>
            <person name="Lavin J.L."/>
            <person name="Lee Y.-H."/>
            <person name="Lindquist E."/>
            <person name="Lilly W."/>
            <person name="Lucas S."/>
            <person name="Morin E."/>
            <person name="Murat C."/>
            <person name="Oguiza J.A."/>
            <person name="Park J."/>
            <person name="Pisabarro A.G."/>
            <person name="Riley R."/>
            <person name="Rosling A."/>
            <person name="Salamov A."/>
            <person name="Schmidt O."/>
            <person name="Schmutz J."/>
            <person name="Skrede I."/>
            <person name="Stenlid J."/>
            <person name="Wiebenga A."/>
            <person name="Xie X."/>
            <person name="Kues U."/>
            <person name="Hibbett D.S."/>
            <person name="Hoffmeister D."/>
            <person name="Hogberg N."/>
            <person name="Martin F."/>
            <person name="Grigoriev I.V."/>
            <person name="Watkinson S.C."/>
        </authorList>
    </citation>
    <scope>NUCLEOTIDE SEQUENCE</scope>
    <source>
        <strain evidence="2">S7.9</strain>
    </source>
</reference>
<name>F8NIR9_SERL9</name>
<dbReference type="KEGG" id="sla:SERLADRAFT_458411"/>
<dbReference type="EMBL" id="GL945429">
    <property type="protein sequence ID" value="EGO29984.1"/>
    <property type="molecule type" value="Genomic_DNA"/>
</dbReference>
<gene>
    <name evidence="2" type="ORF">SERLADRAFT_458411</name>
</gene>
<evidence type="ECO:0000256" key="1">
    <source>
        <dbReference type="SAM" id="Phobius"/>
    </source>
</evidence>
<evidence type="ECO:0000313" key="2">
    <source>
        <dbReference type="EMBL" id="EGO29984.1"/>
    </source>
</evidence>
<feature type="transmembrane region" description="Helical" evidence="1">
    <location>
        <begin position="21"/>
        <end position="40"/>
    </location>
</feature>
<sequence>MTKTKTIHILRTWMLRTNEELMINIITVMTALISSTYLYISYFVSSLTRFTETKLPQLERWLVT</sequence>
<accession>F8NIR9</accession>
<keyword evidence="1" id="KW-0472">Membrane</keyword>
<feature type="non-terminal residue" evidence="2">
    <location>
        <position position="64"/>
    </location>
</feature>